<name>A0ABU8Y0M3_9PROT</name>
<evidence type="ECO:0000259" key="2">
    <source>
        <dbReference type="SMART" id="SM00858"/>
    </source>
</evidence>
<gene>
    <name evidence="3" type="primary">cpaB</name>
    <name evidence="3" type="ORF">U1T56_23555</name>
</gene>
<feature type="signal peptide" evidence="1">
    <location>
        <begin position="1"/>
        <end position="20"/>
    </location>
</feature>
<evidence type="ECO:0000313" key="4">
    <source>
        <dbReference type="Proteomes" id="UP001375743"/>
    </source>
</evidence>
<comment type="caution">
    <text evidence="3">The sequence shown here is derived from an EMBL/GenBank/DDBJ whole genome shotgun (WGS) entry which is preliminary data.</text>
</comment>
<dbReference type="Proteomes" id="UP001375743">
    <property type="component" value="Unassembled WGS sequence"/>
</dbReference>
<keyword evidence="4" id="KW-1185">Reference proteome</keyword>
<proteinExistence type="predicted"/>
<organism evidence="3 4">
    <name type="scientific">Benzoatithermus flavus</name>
    <dbReference type="NCBI Taxonomy" id="3108223"/>
    <lineage>
        <taxon>Bacteria</taxon>
        <taxon>Pseudomonadati</taxon>
        <taxon>Pseudomonadota</taxon>
        <taxon>Alphaproteobacteria</taxon>
        <taxon>Geminicoccales</taxon>
        <taxon>Geminicoccaceae</taxon>
        <taxon>Benzoatithermus</taxon>
    </lineage>
</organism>
<sequence>MRRLFVPVLALLLAGTSALAVRAWLQGHEQPAAVAVETPRQESHKAVLVAASDLPAGTFIRPDQLRWQEWPDVSTPDSYVVRGEAQDTDLTGAVLRRPVATGEPIVALNLVRPGDRGFLAAVLDPGMRAVSVPIDEASGNAGLILPGDRVDLILTQTLGAPDIPSGVRRVSETILEDVRVIAMGRRLRSESGDEGSSGSQVRTATLETTPAGAEKVALVTELGKLALSLRSLALTELPPPRQESGRPTWDTDVSPALRLGHEPSASLLVIRGDTFETVNVRRGAGS</sequence>
<keyword evidence="1" id="KW-0732">Signal</keyword>
<feature type="chain" id="PRO_5047181767" evidence="1">
    <location>
        <begin position="21"/>
        <end position="286"/>
    </location>
</feature>
<protein>
    <submittedName>
        <fullName evidence="3">Flp pilus assembly protein CpaB</fullName>
    </submittedName>
</protein>
<dbReference type="EMBL" id="JBBLZC010000047">
    <property type="protein sequence ID" value="MEK0086144.1"/>
    <property type="molecule type" value="Genomic_DNA"/>
</dbReference>
<feature type="domain" description="SAF" evidence="2">
    <location>
        <begin position="45"/>
        <end position="111"/>
    </location>
</feature>
<dbReference type="NCBIfam" id="TIGR03177">
    <property type="entry name" value="pilus_cpaB"/>
    <property type="match status" value="1"/>
</dbReference>
<dbReference type="InterPro" id="IPR017592">
    <property type="entry name" value="Pilus_assmbl_Flp-typ_CpaB"/>
</dbReference>
<accession>A0ABU8Y0M3</accession>
<reference evidence="3 4" key="1">
    <citation type="submission" date="2024-01" db="EMBL/GenBank/DDBJ databases">
        <title>Multi-omics insights into the function and evolution of sodium benzoate biodegradation pathways in Benzoatithermus flavus gen. nov., sp. nov. from hot spring.</title>
        <authorList>
            <person name="Hu C.-J."/>
            <person name="Li W.-J."/>
        </authorList>
    </citation>
    <scope>NUCLEOTIDE SEQUENCE [LARGE SCALE GENOMIC DNA]</scope>
    <source>
        <strain evidence="3 4">SYSU G07066</strain>
    </source>
</reference>
<dbReference type="SMART" id="SM00858">
    <property type="entry name" value="SAF"/>
    <property type="match status" value="1"/>
</dbReference>
<dbReference type="RefSeq" id="WP_418161987.1">
    <property type="nucleotide sequence ID" value="NZ_JBBLZC010000047.1"/>
</dbReference>
<dbReference type="CDD" id="cd11614">
    <property type="entry name" value="SAF_CpaB_FlgA_like"/>
    <property type="match status" value="1"/>
</dbReference>
<evidence type="ECO:0000256" key="1">
    <source>
        <dbReference type="SAM" id="SignalP"/>
    </source>
</evidence>
<dbReference type="Pfam" id="PF16976">
    <property type="entry name" value="RcpC"/>
    <property type="match status" value="1"/>
</dbReference>
<dbReference type="Pfam" id="PF08666">
    <property type="entry name" value="SAF"/>
    <property type="match status" value="1"/>
</dbReference>
<dbReference type="InterPro" id="IPR031571">
    <property type="entry name" value="RcpC_dom"/>
</dbReference>
<dbReference type="InterPro" id="IPR013974">
    <property type="entry name" value="SAF"/>
</dbReference>
<evidence type="ECO:0000313" key="3">
    <source>
        <dbReference type="EMBL" id="MEK0086144.1"/>
    </source>
</evidence>